<proteinExistence type="predicted"/>
<name>A0A1X6WVU1_9MICO</name>
<protein>
    <submittedName>
        <fullName evidence="2">Uncharacterized protein</fullName>
    </submittedName>
</protein>
<gene>
    <name evidence="2" type="ORF">FM110_03690</name>
</gene>
<sequence length="122" mass="12438">MSIAGALVWGYGARLIRDRSSVTAWIALHAAAGLACSVVAAPILRFLLHGSTGHPSELLPNMLADSWHSELVVLFLRNLTISIPDKIISGAVAAGLVPVVVGFLRSGSQSGVAPAAEAGTGA</sequence>
<keyword evidence="1" id="KW-1133">Transmembrane helix</keyword>
<reference evidence="2 3" key="1">
    <citation type="submission" date="2017-02" db="EMBL/GenBank/DDBJ databases">
        <authorList>
            <person name="Peterson S.W."/>
        </authorList>
    </citation>
    <scope>NUCLEOTIDE SEQUENCE [LARGE SCALE GENOMIC DNA]</scope>
    <source>
        <strain evidence="2 3">CIP104813</strain>
    </source>
</reference>
<accession>A0A1X6WVU1</accession>
<keyword evidence="1" id="KW-0472">Membrane</keyword>
<dbReference type="Proteomes" id="UP000195981">
    <property type="component" value="Unassembled WGS sequence"/>
</dbReference>
<dbReference type="EMBL" id="FWFG01000030">
    <property type="protein sequence ID" value="SLM89477.1"/>
    <property type="molecule type" value="Genomic_DNA"/>
</dbReference>
<dbReference type="AlphaFoldDB" id="A0A1X6WVU1"/>
<feature type="transmembrane region" description="Helical" evidence="1">
    <location>
        <begin position="24"/>
        <end position="48"/>
    </location>
</feature>
<keyword evidence="1" id="KW-0812">Transmembrane</keyword>
<keyword evidence="3" id="KW-1185">Reference proteome</keyword>
<evidence type="ECO:0000256" key="1">
    <source>
        <dbReference type="SAM" id="Phobius"/>
    </source>
</evidence>
<evidence type="ECO:0000313" key="2">
    <source>
        <dbReference type="EMBL" id="SLM89477.1"/>
    </source>
</evidence>
<evidence type="ECO:0000313" key="3">
    <source>
        <dbReference type="Proteomes" id="UP000195981"/>
    </source>
</evidence>
<organism evidence="2 3">
    <name type="scientific">Brachybacterium nesterenkovii</name>
    <dbReference type="NCBI Taxonomy" id="47847"/>
    <lineage>
        <taxon>Bacteria</taxon>
        <taxon>Bacillati</taxon>
        <taxon>Actinomycetota</taxon>
        <taxon>Actinomycetes</taxon>
        <taxon>Micrococcales</taxon>
        <taxon>Dermabacteraceae</taxon>
        <taxon>Brachybacterium</taxon>
    </lineage>
</organism>